<dbReference type="OrthoDB" id="8780961at2"/>
<evidence type="ECO:0000256" key="1">
    <source>
        <dbReference type="SAM" id="SignalP"/>
    </source>
</evidence>
<dbReference type="Proteomes" id="UP000076825">
    <property type="component" value="Chromosome 1"/>
</dbReference>
<dbReference type="AlphaFoldDB" id="A0A157R2S4"/>
<evidence type="ECO:0008006" key="4">
    <source>
        <dbReference type="Google" id="ProtNLM"/>
    </source>
</evidence>
<sequence>MKLVRMHAIRKSSATLAAVSLLALGAALSAATPARAAPPQASADSVYRSELARCRNAPEVTDRHSCMREAGAARAEAHRNRLHDPSTDYHRNRMMRCDRLPGEHRNDCMRQMEDNGHTRMHGSVHGGGIWRETEVPVPAHGMAR</sequence>
<protein>
    <recommendedName>
        <fullName evidence="4">Lipoprotein</fullName>
    </recommendedName>
</protein>
<accession>A0A157R2S4</accession>
<dbReference type="GeneID" id="56589236"/>
<name>A0A157R2S4_9BORD</name>
<feature type="signal peptide" evidence="1">
    <location>
        <begin position="1"/>
        <end position="36"/>
    </location>
</feature>
<dbReference type="eggNOG" id="ENOG503354C">
    <property type="taxonomic scope" value="Bacteria"/>
</dbReference>
<dbReference type="EMBL" id="LT546645">
    <property type="protein sequence ID" value="SAI73113.1"/>
    <property type="molecule type" value="Genomic_DNA"/>
</dbReference>
<evidence type="ECO:0000313" key="3">
    <source>
        <dbReference type="Proteomes" id="UP000076825"/>
    </source>
</evidence>
<organism evidence="2 3">
    <name type="scientific">Bordetella trematum</name>
    <dbReference type="NCBI Taxonomy" id="123899"/>
    <lineage>
        <taxon>Bacteria</taxon>
        <taxon>Pseudomonadati</taxon>
        <taxon>Pseudomonadota</taxon>
        <taxon>Betaproteobacteria</taxon>
        <taxon>Burkholderiales</taxon>
        <taxon>Alcaligenaceae</taxon>
        <taxon>Bordetella</taxon>
    </lineage>
</organism>
<dbReference type="RefSeq" id="WP_025514858.1">
    <property type="nucleotide sequence ID" value="NZ_CP016340.1"/>
</dbReference>
<keyword evidence="3" id="KW-1185">Reference proteome</keyword>
<keyword evidence="1" id="KW-0732">Signal</keyword>
<evidence type="ECO:0000313" key="2">
    <source>
        <dbReference type="EMBL" id="SAI73113.1"/>
    </source>
</evidence>
<dbReference type="STRING" id="123899.SAMEA3906487_03530"/>
<reference evidence="2 3" key="1">
    <citation type="submission" date="2016-04" db="EMBL/GenBank/DDBJ databases">
        <authorList>
            <consortium name="Pathogen Informatics"/>
        </authorList>
    </citation>
    <scope>NUCLEOTIDE SEQUENCE [LARGE SCALE GENOMIC DNA]</scope>
    <source>
        <strain evidence="2 3">H044680328</strain>
    </source>
</reference>
<dbReference type="KEGG" id="btrm:SAMEA390648703530"/>
<gene>
    <name evidence="2" type="ORF">SAMEA3906487_03530</name>
</gene>
<dbReference type="PATRIC" id="fig|123899.6.peg.3531"/>
<feature type="chain" id="PRO_5009816659" description="Lipoprotein" evidence="1">
    <location>
        <begin position="37"/>
        <end position="144"/>
    </location>
</feature>
<proteinExistence type="predicted"/>